<evidence type="ECO:0000256" key="6">
    <source>
        <dbReference type="SAM" id="Phobius"/>
    </source>
</evidence>
<feature type="domain" description="ABC3 transporter permease C-terminal" evidence="7">
    <location>
        <begin position="263"/>
        <end position="385"/>
    </location>
</feature>
<reference evidence="9" key="1">
    <citation type="journal article" date="2019" name="Int. J. Syst. Evol. Microbiol.">
        <title>The Global Catalogue of Microorganisms (GCM) 10K type strain sequencing project: providing services to taxonomists for standard genome sequencing and annotation.</title>
        <authorList>
            <consortium name="The Broad Institute Genomics Platform"/>
            <consortium name="The Broad Institute Genome Sequencing Center for Infectious Disease"/>
            <person name="Wu L."/>
            <person name="Ma J."/>
        </authorList>
    </citation>
    <scope>NUCLEOTIDE SEQUENCE [LARGE SCALE GENOMIC DNA]</scope>
    <source>
        <strain evidence="9">KCTC 33676</strain>
    </source>
</reference>
<sequence>MTAVWLLIRSYMQKRILQNSFMVMILFLCALLFVTAVVVINNTGKRYADIHEQVQGSHQILKLEQGLHDPERTAAWWSQQEGVMANRPLRYQSLNGLTFEQKDIPNLEVMLMEMPPQPGPVDQLLFADQSGEKSPAKGSIWIPSSLAMQHHIEVGDQVQFNLDDNSPPLQVSAIVMDLPFSSPFTTTARIWLHAEDYEAMTAARSVPDSYMIALRFEDTSQIHTYWQQFEQFFDTPYLETLIDERQLSSFFLVTNRMIGFIMIVFAAMMLIIALYTIGFTISDAIVSDYRTIGIVRSLGLTPYQIASVYILQAVSLAAAAFIPGIVLSDILSRLIIERSWVFLKAGDGILPIDFWGYAIAVGVFMLLMVAGTAMYAARSAVHLEPVQAIQHGRLKGENKRHRGFKGEKGNRYGIQRFWKLPIFFSIGLNSVKQHRTGSWLVVVISMMTTALLVFGFIFIFSLISIPSTIAQWGYDSSDISMTVEESSSMSSKEWLQHMQQDERVRNVSRIAELNGVFTEGSQAGTSSVEKRNVRISIMAVDGHLADMGMVNLTGRHPRKANELTIGVNAAKTMNKQIGDTVDLYIKGQRQTYMITGTYQAIANLSYSARMTAASVESQVTDSDWQTFLINLKEESAVPAFIDEMKATYGDQIWMASQEDLVDELFAQAVVIFILPVLFIIGLFFFITFALVYGMYRIAMKKNSRRFGIYKTLGISSAQIRSGYVCKVVILSGIGSAIGVGSGAIGLPKLIQVVLHDYGIVQMPLLYHWVGIGLLLPTAAACAGLGAWMASGTVEKGSPGSLIAEG</sequence>
<feature type="transmembrane region" description="Helical" evidence="6">
    <location>
        <begin position="21"/>
        <end position="40"/>
    </location>
</feature>
<evidence type="ECO:0000313" key="8">
    <source>
        <dbReference type="EMBL" id="MFD2671577.1"/>
    </source>
</evidence>
<feature type="transmembrane region" description="Helical" evidence="6">
    <location>
        <begin position="664"/>
        <end position="695"/>
    </location>
</feature>
<organism evidence="8 9">
    <name type="scientific">Marinicrinis sediminis</name>
    <dbReference type="NCBI Taxonomy" id="1652465"/>
    <lineage>
        <taxon>Bacteria</taxon>
        <taxon>Bacillati</taxon>
        <taxon>Bacillota</taxon>
        <taxon>Bacilli</taxon>
        <taxon>Bacillales</taxon>
        <taxon>Paenibacillaceae</taxon>
    </lineage>
</organism>
<dbReference type="EMBL" id="JBHUMM010000013">
    <property type="protein sequence ID" value="MFD2671577.1"/>
    <property type="molecule type" value="Genomic_DNA"/>
</dbReference>
<dbReference type="InterPro" id="IPR003838">
    <property type="entry name" value="ABC3_permease_C"/>
</dbReference>
<feature type="transmembrane region" description="Helical" evidence="6">
    <location>
        <begin position="723"/>
        <end position="745"/>
    </location>
</feature>
<feature type="transmembrane region" description="Helical" evidence="6">
    <location>
        <begin position="765"/>
        <end position="787"/>
    </location>
</feature>
<feature type="transmembrane region" description="Helical" evidence="6">
    <location>
        <begin position="354"/>
        <end position="377"/>
    </location>
</feature>
<evidence type="ECO:0000313" key="9">
    <source>
        <dbReference type="Proteomes" id="UP001597497"/>
    </source>
</evidence>
<proteinExistence type="predicted"/>
<keyword evidence="4 6" id="KW-1133">Transmembrane helix</keyword>
<accession>A0ABW5RBX1</accession>
<comment type="subcellular location">
    <subcellularLocation>
        <location evidence="1">Cell membrane</location>
        <topology evidence="1">Multi-pass membrane protein</topology>
    </subcellularLocation>
</comment>
<dbReference type="RefSeq" id="WP_379929052.1">
    <property type="nucleotide sequence ID" value="NZ_JBHUMM010000013.1"/>
</dbReference>
<comment type="caution">
    <text evidence="8">The sequence shown here is derived from an EMBL/GenBank/DDBJ whole genome shotgun (WGS) entry which is preliminary data.</text>
</comment>
<gene>
    <name evidence="8" type="ORF">ACFSUC_08165</name>
</gene>
<keyword evidence="9" id="KW-1185">Reference proteome</keyword>
<name>A0ABW5RBX1_9BACL</name>
<evidence type="ECO:0000256" key="1">
    <source>
        <dbReference type="ARBA" id="ARBA00004651"/>
    </source>
</evidence>
<keyword evidence="2" id="KW-1003">Cell membrane</keyword>
<dbReference type="PANTHER" id="PTHR30287">
    <property type="entry name" value="MEMBRANE COMPONENT OF PREDICTED ABC SUPERFAMILY METABOLITE UPTAKE TRANSPORTER"/>
    <property type="match status" value="1"/>
</dbReference>
<evidence type="ECO:0000259" key="7">
    <source>
        <dbReference type="Pfam" id="PF02687"/>
    </source>
</evidence>
<evidence type="ECO:0000256" key="3">
    <source>
        <dbReference type="ARBA" id="ARBA00022692"/>
    </source>
</evidence>
<feature type="transmembrane region" description="Helical" evidence="6">
    <location>
        <begin position="439"/>
        <end position="463"/>
    </location>
</feature>
<keyword evidence="5 6" id="KW-0472">Membrane</keyword>
<dbReference type="Proteomes" id="UP001597497">
    <property type="component" value="Unassembled WGS sequence"/>
</dbReference>
<keyword evidence="3 6" id="KW-0812">Transmembrane</keyword>
<evidence type="ECO:0000256" key="4">
    <source>
        <dbReference type="ARBA" id="ARBA00022989"/>
    </source>
</evidence>
<evidence type="ECO:0000256" key="2">
    <source>
        <dbReference type="ARBA" id="ARBA00022475"/>
    </source>
</evidence>
<dbReference type="Pfam" id="PF02687">
    <property type="entry name" value="FtsX"/>
    <property type="match status" value="2"/>
</dbReference>
<protein>
    <submittedName>
        <fullName evidence="8">ABC transporter permease</fullName>
    </submittedName>
</protein>
<evidence type="ECO:0000256" key="5">
    <source>
        <dbReference type="ARBA" id="ARBA00023136"/>
    </source>
</evidence>
<dbReference type="InterPro" id="IPR038766">
    <property type="entry name" value="Membrane_comp_ABC_pdt"/>
</dbReference>
<dbReference type="PANTHER" id="PTHR30287:SF2">
    <property type="entry name" value="BLL1001 PROTEIN"/>
    <property type="match status" value="1"/>
</dbReference>
<feature type="domain" description="ABC3 transporter permease C-terminal" evidence="7">
    <location>
        <begin position="678"/>
        <end position="790"/>
    </location>
</feature>
<feature type="transmembrane region" description="Helical" evidence="6">
    <location>
        <begin position="257"/>
        <end position="286"/>
    </location>
</feature>
<feature type="transmembrane region" description="Helical" evidence="6">
    <location>
        <begin position="307"/>
        <end position="334"/>
    </location>
</feature>